<reference evidence="10" key="1">
    <citation type="journal article" date="2019" name="Int. J. Syst. Evol. Microbiol.">
        <title>The Global Catalogue of Microorganisms (GCM) 10K type strain sequencing project: providing services to taxonomists for standard genome sequencing and annotation.</title>
        <authorList>
            <consortium name="The Broad Institute Genomics Platform"/>
            <consortium name="The Broad Institute Genome Sequencing Center for Infectious Disease"/>
            <person name="Wu L."/>
            <person name="Ma J."/>
        </authorList>
    </citation>
    <scope>NUCLEOTIDE SEQUENCE [LARGE SCALE GENOMIC DNA]</scope>
    <source>
        <strain evidence="10">JCM 12389</strain>
    </source>
</reference>
<feature type="transmembrane region" description="Helical" evidence="7">
    <location>
        <begin position="108"/>
        <end position="129"/>
    </location>
</feature>
<organism evidence="9 10">
    <name type="scientific">Salinibacillus aidingensis</name>
    <dbReference type="NCBI Taxonomy" id="237684"/>
    <lineage>
        <taxon>Bacteria</taxon>
        <taxon>Bacillati</taxon>
        <taxon>Bacillota</taxon>
        <taxon>Bacilli</taxon>
        <taxon>Bacillales</taxon>
        <taxon>Bacillaceae</taxon>
        <taxon>Salinibacillus</taxon>
    </lineage>
</organism>
<dbReference type="RefSeq" id="WP_343840417.1">
    <property type="nucleotide sequence ID" value="NZ_BAAADO010000004.1"/>
</dbReference>
<evidence type="ECO:0000313" key="9">
    <source>
        <dbReference type="EMBL" id="GAA0493535.1"/>
    </source>
</evidence>
<evidence type="ECO:0000256" key="4">
    <source>
        <dbReference type="ARBA" id="ARBA00022692"/>
    </source>
</evidence>
<feature type="transmembrane region" description="Helical" evidence="7">
    <location>
        <begin position="141"/>
        <end position="161"/>
    </location>
</feature>
<keyword evidence="2" id="KW-0813">Transport</keyword>
<feature type="transmembrane region" description="Helical" evidence="7">
    <location>
        <begin position="51"/>
        <end position="71"/>
    </location>
</feature>
<dbReference type="Proteomes" id="UP001500880">
    <property type="component" value="Unassembled WGS sequence"/>
</dbReference>
<dbReference type="Pfam" id="PF07690">
    <property type="entry name" value="MFS_1"/>
    <property type="match status" value="1"/>
</dbReference>
<feature type="transmembrane region" description="Helical" evidence="7">
    <location>
        <begin position="198"/>
        <end position="217"/>
    </location>
</feature>
<feature type="transmembrane region" description="Helical" evidence="7">
    <location>
        <begin position="229"/>
        <end position="246"/>
    </location>
</feature>
<dbReference type="EMBL" id="BAAADO010000004">
    <property type="protein sequence ID" value="GAA0493535.1"/>
    <property type="molecule type" value="Genomic_DNA"/>
</dbReference>
<evidence type="ECO:0000256" key="5">
    <source>
        <dbReference type="ARBA" id="ARBA00022989"/>
    </source>
</evidence>
<accession>A0ABP3L6I7</accession>
<evidence type="ECO:0000256" key="7">
    <source>
        <dbReference type="SAM" id="Phobius"/>
    </source>
</evidence>
<evidence type="ECO:0000256" key="6">
    <source>
        <dbReference type="ARBA" id="ARBA00023136"/>
    </source>
</evidence>
<evidence type="ECO:0000256" key="2">
    <source>
        <dbReference type="ARBA" id="ARBA00022448"/>
    </source>
</evidence>
<dbReference type="InterPro" id="IPR004638">
    <property type="entry name" value="EmrB-like"/>
</dbReference>
<feature type="domain" description="Major facilitator superfamily (MFS) profile" evidence="8">
    <location>
        <begin position="13"/>
        <end position="477"/>
    </location>
</feature>
<feature type="transmembrane region" description="Helical" evidence="7">
    <location>
        <begin position="332"/>
        <end position="350"/>
    </location>
</feature>
<evidence type="ECO:0000259" key="8">
    <source>
        <dbReference type="PROSITE" id="PS50850"/>
    </source>
</evidence>
<dbReference type="InterPro" id="IPR036259">
    <property type="entry name" value="MFS_trans_sf"/>
</dbReference>
<keyword evidence="6 7" id="KW-0472">Membrane</keyword>
<keyword evidence="4 7" id="KW-0812">Transmembrane</keyword>
<dbReference type="PANTHER" id="PTHR42718:SF24">
    <property type="entry name" value="MAJOR FACILITATOR SUPERFAMILY (MFS) PROFILE DOMAIN-CONTAINING PROTEIN"/>
    <property type="match status" value="1"/>
</dbReference>
<dbReference type="SUPFAM" id="SSF103473">
    <property type="entry name" value="MFS general substrate transporter"/>
    <property type="match status" value="1"/>
</dbReference>
<evidence type="ECO:0000313" key="10">
    <source>
        <dbReference type="Proteomes" id="UP001500880"/>
    </source>
</evidence>
<feature type="transmembrane region" description="Helical" evidence="7">
    <location>
        <begin position="356"/>
        <end position="382"/>
    </location>
</feature>
<dbReference type="InterPro" id="IPR020846">
    <property type="entry name" value="MFS_dom"/>
</dbReference>
<dbReference type="Gene3D" id="1.20.1250.20">
    <property type="entry name" value="MFS general substrate transporter like domains"/>
    <property type="match status" value="1"/>
</dbReference>
<name>A0ABP3L6I7_9BACI</name>
<feature type="transmembrane region" description="Helical" evidence="7">
    <location>
        <begin position="12"/>
        <end position="31"/>
    </location>
</feature>
<feature type="transmembrane region" description="Helical" evidence="7">
    <location>
        <begin position="167"/>
        <end position="186"/>
    </location>
</feature>
<feature type="transmembrane region" description="Helical" evidence="7">
    <location>
        <begin position="403"/>
        <end position="420"/>
    </location>
</feature>
<proteinExistence type="predicted"/>
<feature type="transmembrane region" description="Helical" evidence="7">
    <location>
        <begin position="266"/>
        <end position="283"/>
    </location>
</feature>
<evidence type="ECO:0000256" key="1">
    <source>
        <dbReference type="ARBA" id="ARBA00004651"/>
    </source>
</evidence>
<evidence type="ECO:0000256" key="3">
    <source>
        <dbReference type="ARBA" id="ARBA00022475"/>
    </source>
</evidence>
<dbReference type="NCBIfam" id="TIGR00711">
    <property type="entry name" value="efflux_EmrB"/>
    <property type="match status" value="1"/>
</dbReference>
<feature type="transmembrane region" description="Helical" evidence="7">
    <location>
        <begin position="453"/>
        <end position="472"/>
    </location>
</feature>
<sequence length="495" mass="53623">MTEQQQKIKKGPMITVMLIGAFFALLNETLLATALPKIMNDFGITENKVQWLTTAFLLTNGVMIPISAFLIERFSTRKIFLTAISIFTLGTFVASISHTFPLLLTARVIQAMGSGVMLPLMMTVVLTIFPADKRGAAMGTAGLVIAFAPAIGPTLSGWLLAHFSWRSLFYVVLPIAVLALVIAYFYVQNVTKLTYPKIDVLSILLSSFGFGGLLFGFSSAGEDGWTDQTVLTSIIGGAVIIGLFIWRQLKMKTPMLEFRVFKFSRFTIALIITMVVMMSMIGAETMLPLYMQNTRGFSPLESGLMLLPGAIVMGIMSPIVGSLFDKIGARKLAVTGLTIVGVTTLVFTNLSMETSFVFLATIYAIRMFGLSMAMMPVMTSGLNQLPQEWNAHGSAMANTMQQVSASIGTAILMTVMTTSAKNYEPNMESLQGLTQAEAQQQIAEQASINGYNIAFIVATALSFGGMLLSFFLENKAAKEKQDQQAATSASAQTVN</sequence>
<dbReference type="CDD" id="cd17503">
    <property type="entry name" value="MFS_LmrB_MDR_like"/>
    <property type="match status" value="1"/>
</dbReference>
<dbReference type="PANTHER" id="PTHR42718">
    <property type="entry name" value="MAJOR FACILITATOR SUPERFAMILY MULTIDRUG TRANSPORTER MFSC"/>
    <property type="match status" value="1"/>
</dbReference>
<keyword evidence="10" id="KW-1185">Reference proteome</keyword>
<feature type="transmembrane region" description="Helical" evidence="7">
    <location>
        <begin position="78"/>
        <end position="96"/>
    </location>
</feature>
<comment type="caution">
    <text evidence="9">The sequence shown here is derived from an EMBL/GenBank/DDBJ whole genome shotgun (WGS) entry which is preliminary data.</text>
</comment>
<dbReference type="InterPro" id="IPR011701">
    <property type="entry name" value="MFS"/>
</dbReference>
<protein>
    <submittedName>
        <fullName evidence="9">Cholic acid efflux MFS transporter MdrT</fullName>
    </submittedName>
</protein>
<gene>
    <name evidence="9" type="primary">mdrT</name>
    <name evidence="9" type="ORF">GCM10008986_20000</name>
</gene>
<comment type="subcellular location">
    <subcellularLocation>
        <location evidence="1">Cell membrane</location>
        <topology evidence="1">Multi-pass membrane protein</topology>
    </subcellularLocation>
</comment>
<dbReference type="PROSITE" id="PS50850">
    <property type="entry name" value="MFS"/>
    <property type="match status" value="1"/>
</dbReference>
<keyword evidence="5 7" id="KW-1133">Transmembrane helix</keyword>
<dbReference type="Gene3D" id="1.20.1720.10">
    <property type="entry name" value="Multidrug resistance protein D"/>
    <property type="match status" value="1"/>
</dbReference>
<feature type="transmembrane region" description="Helical" evidence="7">
    <location>
        <begin position="303"/>
        <end position="320"/>
    </location>
</feature>
<keyword evidence="3" id="KW-1003">Cell membrane</keyword>
<dbReference type="PRINTS" id="PR01036">
    <property type="entry name" value="TCRTETB"/>
</dbReference>